<sequence length="406" mass="43088">MVAPAFSQLVGTPTVGGELGSWGPCAKGGALGSLIGSCLACAFVSQLWAGQQKRVDEIVWGLSSNCPETLRDPAAPLSELLRCEGEADRAKSRARLAFLRRTREGQEAAHAAEVDAAQSAINDLQDNSHVYSMVGSWNDWKAPETMDKDIGVQLVSSGVGVDAASVSASLWKFPITIQAPSGSASDKERTEEFQILVDGDGWENVRWRLFPSSKDNASWLLQPGGAASGAGVASAVGETAHGRNWKVQGFPGDSLLVTYNSVSREVSCDVVTTKLSTTISVTTHTTTVTLAKQTQGALATSVAAKEEERGASTGSKDDRSVDPDFGSSDQAIATCHDALEGEACWVNVMWAKTDGIDRHPEWYEGLSASSSMAEFQAMLHSRGLGDCEAPCHSKEHKLPTPFLVES</sequence>
<name>A0ABN9RLI9_9DINO</name>
<organism evidence="2 3">
    <name type="scientific">Prorocentrum cordatum</name>
    <dbReference type="NCBI Taxonomy" id="2364126"/>
    <lineage>
        <taxon>Eukaryota</taxon>
        <taxon>Sar</taxon>
        <taxon>Alveolata</taxon>
        <taxon>Dinophyceae</taxon>
        <taxon>Prorocentrales</taxon>
        <taxon>Prorocentraceae</taxon>
        <taxon>Prorocentrum</taxon>
    </lineage>
</organism>
<dbReference type="Proteomes" id="UP001189429">
    <property type="component" value="Unassembled WGS sequence"/>
</dbReference>
<protein>
    <submittedName>
        <fullName evidence="2">Uncharacterized protein</fullName>
    </submittedName>
</protein>
<evidence type="ECO:0000256" key="1">
    <source>
        <dbReference type="SAM" id="MobiDB-lite"/>
    </source>
</evidence>
<accession>A0ABN9RLI9</accession>
<evidence type="ECO:0000313" key="2">
    <source>
        <dbReference type="EMBL" id="CAK0820010.1"/>
    </source>
</evidence>
<gene>
    <name evidence="2" type="ORF">PCOR1329_LOCUS21840</name>
</gene>
<proteinExistence type="predicted"/>
<keyword evidence="3" id="KW-1185">Reference proteome</keyword>
<feature type="compositionally biased region" description="Basic and acidic residues" evidence="1">
    <location>
        <begin position="304"/>
        <end position="322"/>
    </location>
</feature>
<comment type="caution">
    <text evidence="2">The sequence shown here is derived from an EMBL/GenBank/DDBJ whole genome shotgun (WGS) entry which is preliminary data.</text>
</comment>
<reference evidence="2" key="1">
    <citation type="submission" date="2023-10" db="EMBL/GenBank/DDBJ databases">
        <authorList>
            <person name="Chen Y."/>
            <person name="Shah S."/>
            <person name="Dougan E. K."/>
            <person name="Thang M."/>
            <person name="Chan C."/>
        </authorList>
    </citation>
    <scope>NUCLEOTIDE SEQUENCE [LARGE SCALE GENOMIC DNA]</scope>
</reference>
<feature type="region of interest" description="Disordered" evidence="1">
    <location>
        <begin position="301"/>
        <end position="325"/>
    </location>
</feature>
<dbReference type="EMBL" id="CAUYUJ010007225">
    <property type="protein sequence ID" value="CAK0820010.1"/>
    <property type="molecule type" value="Genomic_DNA"/>
</dbReference>
<evidence type="ECO:0000313" key="3">
    <source>
        <dbReference type="Proteomes" id="UP001189429"/>
    </source>
</evidence>